<proteinExistence type="predicted"/>
<sequence length="259" mass="27601">MPHIDLPSHRLHYRIDGHAGPWLVFCNSLGADLTMWDGLVVDLSDRFRILRYDRRGHGGSGAPAGPYAMDDLGGDVLALMDALEIDRAHFCGLSIGGLTGQWLALNAPERFDRVALCATAARIGSAESWRDRIEAVRVNGLASMTGATRERWFSPEFAARNPAAVDAILDRFAATDAEGYAGCCAALARADFRDALGNISNPVLAVAGADDAVCPPADLATIADNVQDGKLCVLPGRHIVNVESATAFNDALIAFLSQD</sequence>
<dbReference type="NCBIfam" id="TIGR02427">
    <property type="entry name" value="protocat_pcaD"/>
    <property type="match status" value="1"/>
</dbReference>
<reference evidence="2 3" key="1">
    <citation type="submission" date="2017-03" db="EMBL/GenBank/DDBJ databases">
        <title>Foreign affairs: Plasmid Transfer between Roseobacters and Rhizobia.</title>
        <authorList>
            <person name="Bartling P."/>
            <person name="Bunk B."/>
            <person name="Overmann J."/>
            <person name="Brinkmann H."/>
            <person name="Petersen J."/>
        </authorList>
    </citation>
    <scope>NUCLEOTIDE SEQUENCE [LARGE SCALE GENOMIC DNA]</scope>
    <source>
        <strain evidence="2 3">MACL11</strain>
    </source>
</reference>
<dbReference type="InterPro" id="IPR000073">
    <property type="entry name" value="AB_hydrolase_1"/>
</dbReference>
<dbReference type="Pfam" id="PF00561">
    <property type="entry name" value="Abhydrolase_1"/>
    <property type="match status" value="1"/>
</dbReference>
<dbReference type="PRINTS" id="PR00111">
    <property type="entry name" value="ABHYDROLASE"/>
</dbReference>
<evidence type="ECO:0000313" key="3">
    <source>
        <dbReference type="Proteomes" id="UP000191135"/>
    </source>
</evidence>
<feature type="domain" description="AB hydrolase-1" evidence="1">
    <location>
        <begin position="21"/>
        <end position="131"/>
    </location>
</feature>
<dbReference type="InterPro" id="IPR026968">
    <property type="entry name" value="PcaD/CatD"/>
</dbReference>
<dbReference type="STRING" id="1122214.Mame_00385"/>
<accession>A0A1U9YWE6</accession>
<dbReference type="Gene3D" id="3.40.50.1820">
    <property type="entry name" value="alpha/beta hydrolase"/>
    <property type="match status" value="1"/>
</dbReference>
<dbReference type="Proteomes" id="UP000191135">
    <property type="component" value="Chromosome"/>
</dbReference>
<dbReference type="GO" id="GO:0042952">
    <property type="term" value="P:beta-ketoadipate pathway"/>
    <property type="evidence" value="ECO:0007669"/>
    <property type="project" value="InterPro"/>
</dbReference>
<gene>
    <name evidence="2" type="primary">catD_1</name>
    <name evidence="2" type="ORF">Mame_00385</name>
</gene>
<dbReference type="RefSeq" id="WP_018064619.1">
    <property type="nucleotide sequence ID" value="NZ_AQWH01000008.1"/>
</dbReference>
<dbReference type="KEGG" id="mmed:Mame_00385"/>
<keyword evidence="2" id="KW-0378">Hydrolase</keyword>
<dbReference type="InterPro" id="IPR050471">
    <property type="entry name" value="AB_hydrolase"/>
</dbReference>
<protein>
    <submittedName>
        <fullName evidence="2">3-oxoadipate enol-lactonase 2</fullName>
        <ecNumber evidence="2">3.1.1.24</ecNumber>
    </submittedName>
</protein>
<dbReference type="AlphaFoldDB" id="A0A1U9YWE6"/>
<dbReference type="SUPFAM" id="SSF53474">
    <property type="entry name" value="alpha/beta-Hydrolases"/>
    <property type="match status" value="1"/>
</dbReference>
<name>A0A1U9YWE6_9HYPH</name>
<dbReference type="OrthoDB" id="9793083at2"/>
<dbReference type="GO" id="GO:0047570">
    <property type="term" value="F:3-oxoadipate enol-lactonase activity"/>
    <property type="evidence" value="ECO:0007669"/>
    <property type="project" value="UniProtKB-EC"/>
</dbReference>
<organism evidence="2 3">
    <name type="scientific">Martelella mediterranea DSM 17316</name>
    <dbReference type="NCBI Taxonomy" id="1122214"/>
    <lineage>
        <taxon>Bacteria</taxon>
        <taxon>Pseudomonadati</taxon>
        <taxon>Pseudomonadota</taxon>
        <taxon>Alphaproteobacteria</taxon>
        <taxon>Hyphomicrobiales</taxon>
        <taxon>Aurantimonadaceae</taxon>
        <taxon>Martelella</taxon>
    </lineage>
</organism>
<dbReference type="PANTHER" id="PTHR43433:SF5">
    <property type="entry name" value="AB HYDROLASE-1 DOMAIN-CONTAINING PROTEIN"/>
    <property type="match status" value="1"/>
</dbReference>
<dbReference type="eggNOG" id="COG2267">
    <property type="taxonomic scope" value="Bacteria"/>
</dbReference>
<dbReference type="EC" id="3.1.1.24" evidence="2"/>
<dbReference type="InterPro" id="IPR029058">
    <property type="entry name" value="AB_hydrolase_fold"/>
</dbReference>
<evidence type="ECO:0000259" key="1">
    <source>
        <dbReference type="Pfam" id="PF00561"/>
    </source>
</evidence>
<keyword evidence="3" id="KW-1185">Reference proteome</keyword>
<dbReference type="PANTHER" id="PTHR43433">
    <property type="entry name" value="HYDROLASE, ALPHA/BETA FOLD FAMILY PROTEIN"/>
    <property type="match status" value="1"/>
</dbReference>
<evidence type="ECO:0000313" key="2">
    <source>
        <dbReference type="EMBL" id="AQZ49768.1"/>
    </source>
</evidence>
<dbReference type="EMBL" id="CP020330">
    <property type="protein sequence ID" value="AQZ49768.1"/>
    <property type="molecule type" value="Genomic_DNA"/>
</dbReference>